<keyword evidence="3" id="KW-1185">Reference proteome</keyword>
<dbReference type="NCBIfam" id="TIGR02608">
    <property type="entry name" value="delta_60_rpt"/>
    <property type="match status" value="3"/>
</dbReference>
<evidence type="ECO:0000256" key="1">
    <source>
        <dbReference type="SAM" id="SignalP"/>
    </source>
</evidence>
<organism evidence="2 3">
    <name type="scientific">Chiayiivirga flava</name>
    <dbReference type="NCBI Taxonomy" id="659595"/>
    <lineage>
        <taxon>Bacteria</taxon>
        <taxon>Pseudomonadati</taxon>
        <taxon>Pseudomonadota</taxon>
        <taxon>Gammaproteobacteria</taxon>
        <taxon>Lysobacterales</taxon>
        <taxon>Lysobacteraceae</taxon>
        <taxon>Chiayiivirga</taxon>
    </lineage>
</organism>
<accession>A0A7W8D539</accession>
<proteinExistence type="predicted"/>
<dbReference type="Pfam" id="PF17164">
    <property type="entry name" value="DUF5122"/>
    <property type="match status" value="3"/>
</dbReference>
<feature type="chain" id="PRO_5030826906" evidence="1">
    <location>
        <begin position="20"/>
        <end position="477"/>
    </location>
</feature>
<gene>
    <name evidence="2" type="ORF">HNQ52_001613</name>
</gene>
<dbReference type="EMBL" id="JACHHP010000002">
    <property type="protein sequence ID" value="MBB5208084.1"/>
    <property type="molecule type" value="Genomic_DNA"/>
</dbReference>
<comment type="caution">
    <text evidence="2">The sequence shown here is derived from an EMBL/GenBank/DDBJ whole genome shotgun (WGS) entry which is preliminary data.</text>
</comment>
<sequence length="477" mass="48962">MPFRSFVFCTLACAAPAAASALPLVELDAGFESDGVFVVPPNTAGTARTVAHLPRRDKGSVAVVAFTGGQCPALRECVLTLGFSDGGRVDTIGGPGPEIAFTSVGGAAIDSQDRVLIAGANETAPGNVDFQVLRLLANGAADAGFGNGGAATVGFDYGGNDTDIAHAVAIDAGDRVVLAGAVELAGTLDTDFGIARLRTNGTLDPSFNLGGRVTIHFDLQSTNPTDAARAVAVQADGNIVVAGTVRDFAVNVMRIGIARMTPDGGLDPTWCEEDCDFTYGTARNGKRVIFFGAASEAREHDLAHLAVGDGGEVVIAGNMRFGGVFSGFVQRFAYDGDFQRERTINAGDASPGSATRLGSVSLVDPGWPASDMIVTGTTGPAGDNRFFAQRLDFQLAPKMGWANGAPDTSLLQWIASDSLFDPGEDRPGLGSIDARGRVLTAGAAEVAASTGSFGAMMGRIQSPTFVFADGLETEGGL</sequence>
<feature type="signal peptide" evidence="1">
    <location>
        <begin position="1"/>
        <end position="19"/>
    </location>
</feature>
<name>A0A7W8D539_9GAMM</name>
<dbReference type="Proteomes" id="UP000521199">
    <property type="component" value="Unassembled WGS sequence"/>
</dbReference>
<protein>
    <submittedName>
        <fullName evidence="2">Putative delta-60 repeat protein</fullName>
    </submittedName>
</protein>
<dbReference type="RefSeq" id="WP_183960586.1">
    <property type="nucleotide sequence ID" value="NZ_JACHHP010000002.1"/>
</dbReference>
<evidence type="ECO:0000313" key="2">
    <source>
        <dbReference type="EMBL" id="MBB5208084.1"/>
    </source>
</evidence>
<evidence type="ECO:0000313" key="3">
    <source>
        <dbReference type="Proteomes" id="UP000521199"/>
    </source>
</evidence>
<dbReference type="InterPro" id="IPR013431">
    <property type="entry name" value="Delta_60_rpt"/>
</dbReference>
<dbReference type="Gene3D" id="2.80.10.50">
    <property type="match status" value="1"/>
</dbReference>
<dbReference type="AlphaFoldDB" id="A0A7W8D539"/>
<reference evidence="2 3" key="1">
    <citation type="submission" date="2020-08" db="EMBL/GenBank/DDBJ databases">
        <title>Genomic Encyclopedia of Type Strains, Phase IV (KMG-IV): sequencing the most valuable type-strain genomes for metagenomic binning, comparative biology and taxonomic classification.</title>
        <authorList>
            <person name="Goeker M."/>
        </authorList>
    </citation>
    <scope>NUCLEOTIDE SEQUENCE [LARGE SCALE GENOMIC DNA]</scope>
    <source>
        <strain evidence="2 3">DSM 24163</strain>
    </source>
</reference>
<keyword evidence="1" id="KW-0732">Signal</keyword>